<dbReference type="Proteomes" id="UP001107558">
    <property type="component" value="Chromosome 1"/>
</dbReference>
<feature type="region of interest" description="Disordered" evidence="1">
    <location>
        <begin position="368"/>
        <end position="389"/>
    </location>
</feature>
<gene>
    <name evidence="3" type="ORF">PVAND_009138</name>
</gene>
<reference evidence="3" key="1">
    <citation type="submission" date="2021-03" db="EMBL/GenBank/DDBJ databases">
        <title>Chromosome level genome of the anhydrobiotic midge Polypedilum vanderplanki.</title>
        <authorList>
            <person name="Yoshida Y."/>
            <person name="Kikawada T."/>
            <person name="Gusev O."/>
        </authorList>
    </citation>
    <scope>NUCLEOTIDE SEQUENCE</scope>
    <source>
        <strain evidence="3">NIAS01</strain>
        <tissue evidence="3">Whole body or cell culture</tissue>
    </source>
</reference>
<dbReference type="AlphaFoldDB" id="A0A9J6CBZ7"/>
<dbReference type="GO" id="GO:0005829">
    <property type="term" value="C:cytosol"/>
    <property type="evidence" value="ECO:0007669"/>
    <property type="project" value="TreeGrafter"/>
</dbReference>
<evidence type="ECO:0000259" key="2">
    <source>
        <dbReference type="PROSITE" id="PS50097"/>
    </source>
</evidence>
<name>A0A9J6CBZ7_POLVA</name>
<accession>A0A9J6CBZ7</accession>
<feature type="domain" description="BTB" evidence="2">
    <location>
        <begin position="192"/>
        <end position="253"/>
    </location>
</feature>
<evidence type="ECO:0000313" key="3">
    <source>
        <dbReference type="EMBL" id="KAG5679578.1"/>
    </source>
</evidence>
<proteinExistence type="predicted"/>
<feature type="region of interest" description="Disordered" evidence="1">
    <location>
        <begin position="1"/>
        <end position="42"/>
    </location>
</feature>
<sequence length="595" mass="67450">MGSENSKSKNENRRDEEKLKYGQPQSQPKAPPPIPQQYTITETPLNVSYSNSNYPPVISQQANQRASVSAAPISVVYASRPKAEAPKPPLTYSLGNSTLSTIETNPFKTNANQGHQYMTANTQTYQQNSAIISKNSANFYKRTINFDEVLPGVKKAVSSCSKAEFIKMKNSLNKNHSLGESRKMLINNPYLADVKFLLGHKEIYAHKAFLITSSILFYETFTNNKVMKIEEISEEIFLILLNYCYTNQLKLNADNVLPILNVANKLKICQATNICHGFISNMINNETVFNIFEKAIELDSEMFQKKCLDYIAANEAKCFNSKGFYNIKISSLTTILQKCQYNSIKSSELIEKWNHGALETATVSNSNPVVGGTKKKAPPKQNKNKAQAAPKIPSLIDIVIPSPPMPEGFIESFDLINFDDDDKMSVITYDDYDDDDNKSDIICIDDEDEKAQINVVIKGERKTMETEFSRIDFVAKRNFNLHSIWFNENLFPNTKEIKIHISVLANNKRTDIHNRVIKNNKPGMKLNFVKFSKKPLKFFGGQKCTIKIKFSEKAPHVHVNTDSLSSTNILDIDRSNKKYFNSISKFIVSEQKRRK</sequence>
<dbReference type="InterPro" id="IPR011333">
    <property type="entry name" value="SKP1/BTB/POZ_sf"/>
</dbReference>
<dbReference type="PANTHER" id="PTHR45774:SF9">
    <property type="entry name" value="LUTE, ISOFORM D"/>
    <property type="match status" value="1"/>
</dbReference>
<evidence type="ECO:0000313" key="4">
    <source>
        <dbReference type="Proteomes" id="UP001107558"/>
    </source>
</evidence>
<evidence type="ECO:0000256" key="1">
    <source>
        <dbReference type="SAM" id="MobiDB-lite"/>
    </source>
</evidence>
<comment type="caution">
    <text evidence="3">The sequence shown here is derived from an EMBL/GenBank/DDBJ whole genome shotgun (WGS) entry which is preliminary data.</text>
</comment>
<protein>
    <recommendedName>
        <fullName evidence="2">BTB domain-containing protein</fullName>
    </recommendedName>
</protein>
<dbReference type="OrthoDB" id="7492888at2759"/>
<dbReference type="EMBL" id="JADBJN010000001">
    <property type="protein sequence ID" value="KAG5679578.1"/>
    <property type="molecule type" value="Genomic_DNA"/>
</dbReference>
<dbReference type="SUPFAM" id="SSF54695">
    <property type="entry name" value="POZ domain"/>
    <property type="match status" value="1"/>
</dbReference>
<dbReference type="Gene3D" id="3.30.710.10">
    <property type="entry name" value="Potassium Channel Kv1.1, Chain A"/>
    <property type="match status" value="1"/>
</dbReference>
<dbReference type="SMART" id="SM00225">
    <property type="entry name" value="BTB"/>
    <property type="match status" value="1"/>
</dbReference>
<dbReference type="InterPro" id="IPR000210">
    <property type="entry name" value="BTB/POZ_dom"/>
</dbReference>
<dbReference type="Pfam" id="PF00651">
    <property type="entry name" value="BTB"/>
    <property type="match status" value="1"/>
</dbReference>
<dbReference type="PROSITE" id="PS50097">
    <property type="entry name" value="BTB"/>
    <property type="match status" value="1"/>
</dbReference>
<feature type="compositionally biased region" description="Basic and acidic residues" evidence="1">
    <location>
        <begin position="1"/>
        <end position="20"/>
    </location>
</feature>
<keyword evidence="4" id="KW-1185">Reference proteome</keyword>
<feature type="compositionally biased region" description="Low complexity" evidence="1">
    <location>
        <begin position="379"/>
        <end position="389"/>
    </location>
</feature>
<dbReference type="GO" id="GO:0022008">
    <property type="term" value="P:neurogenesis"/>
    <property type="evidence" value="ECO:0007669"/>
    <property type="project" value="TreeGrafter"/>
</dbReference>
<dbReference type="PANTHER" id="PTHR45774">
    <property type="entry name" value="BTB/POZ DOMAIN-CONTAINING"/>
    <property type="match status" value="1"/>
</dbReference>
<organism evidence="3 4">
    <name type="scientific">Polypedilum vanderplanki</name>
    <name type="common">Sleeping chironomid midge</name>
    <dbReference type="NCBI Taxonomy" id="319348"/>
    <lineage>
        <taxon>Eukaryota</taxon>
        <taxon>Metazoa</taxon>
        <taxon>Ecdysozoa</taxon>
        <taxon>Arthropoda</taxon>
        <taxon>Hexapoda</taxon>
        <taxon>Insecta</taxon>
        <taxon>Pterygota</taxon>
        <taxon>Neoptera</taxon>
        <taxon>Endopterygota</taxon>
        <taxon>Diptera</taxon>
        <taxon>Nematocera</taxon>
        <taxon>Chironomoidea</taxon>
        <taxon>Chironomidae</taxon>
        <taxon>Chironominae</taxon>
        <taxon>Polypedilum</taxon>
        <taxon>Polypedilum</taxon>
    </lineage>
</organism>